<feature type="region of interest" description="Disordered" evidence="6">
    <location>
        <begin position="59"/>
        <end position="81"/>
    </location>
</feature>
<evidence type="ECO:0000256" key="5">
    <source>
        <dbReference type="PROSITE-ProRule" id="PRU00042"/>
    </source>
</evidence>
<feature type="domain" description="C2H2-type" evidence="7">
    <location>
        <begin position="363"/>
        <end position="386"/>
    </location>
</feature>
<accession>A0A4S2L103</accession>
<feature type="region of interest" description="Disordered" evidence="6">
    <location>
        <begin position="271"/>
        <end position="292"/>
    </location>
</feature>
<comment type="caution">
    <text evidence="8">The sequence shown here is derived from an EMBL/GenBank/DDBJ whole genome shotgun (WGS) entry which is preliminary data.</text>
</comment>
<dbReference type="GO" id="GO:0008270">
    <property type="term" value="F:zinc ion binding"/>
    <property type="evidence" value="ECO:0007669"/>
    <property type="project" value="UniProtKB-KW"/>
</dbReference>
<dbReference type="SMART" id="SM00355">
    <property type="entry name" value="ZnF_C2H2"/>
    <property type="match status" value="7"/>
</dbReference>
<gene>
    <name evidence="8" type="ORF">CRM22_010311</name>
</gene>
<feature type="domain" description="C2H2-type" evidence="7">
    <location>
        <begin position="167"/>
        <end position="195"/>
    </location>
</feature>
<keyword evidence="2" id="KW-0677">Repeat</keyword>
<keyword evidence="9" id="KW-1185">Reference proteome</keyword>
<evidence type="ECO:0000256" key="1">
    <source>
        <dbReference type="ARBA" id="ARBA00022723"/>
    </source>
</evidence>
<dbReference type="AlphaFoldDB" id="A0A4S2L103"/>
<evidence type="ECO:0000256" key="3">
    <source>
        <dbReference type="ARBA" id="ARBA00022771"/>
    </source>
</evidence>
<name>A0A4S2L103_OPIFE</name>
<dbReference type="Pfam" id="PF00096">
    <property type="entry name" value="zf-C2H2"/>
    <property type="match status" value="5"/>
</dbReference>
<sequence>MLCTYTRTEKITWIQNFCLKVIGHFKCNEGKSIECSACPEHRHPTWRAAVELMEEIKDEMEDPNTSDNREQSQSPGAKEYSCGRCSKSFTTKKYLRSHLKTIHESPRLFICPLCGKQLAREKGLNQHVRTIHEGNWSVFCSLCGKGFINRCRLKKHCTNVHERSNRFPCPICDKGFTSDSYRTHHMELVHYGHENEREAKAKHHVSPFCPETPTADFASNNQRSPIETQPTSSDDQPLDLSVRKCRVEMPDHCLTKANNRNFCEQLQQSSAEVSSTSRSPVPAMTGQKPSADDNCLTKDVKGGRHNCTYCEKSFASKEYLRLHEATVHEGTKAFICSACGKHFSVHQALRKHYIIQHEGGKPYRCRDCKMEFRTRATLRSHRSMTHGKLLTATTH</sequence>
<feature type="region of interest" description="Disordered" evidence="6">
    <location>
        <begin position="212"/>
        <end position="238"/>
    </location>
</feature>
<dbReference type="SUPFAM" id="SSF57667">
    <property type="entry name" value="beta-beta-alpha zinc fingers"/>
    <property type="match status" value="4"/>
</dbReference>
<keyword evidence="1" id="KW-0479">Metal-binding</keyword>
<dbReference type="PROSITE" id="PS00028">
    <property type="entry name" value="ZINC_FINGER_C2H2_1"/>
    <property type="match status" value="7"/>
</dbReference>
<reference evidence="8 9" key="1">
    <citation type="journal article" date="2019" name="BMC Genomics">
        <title>New insights from Opisthorchis felineus genome: update on genomics of the epidemiologically important liver flukes.</title>
        <authorList>
            <person name="Ershov N.I."/>
            <person name="Mordvinov V.A."/>
            <person name="Prokhortchouk E.B."/>
            <person name="Pakharukova M.Y."/>
            <person name="Gunbin K.V."/>
            <person name="Ustyantsev K."/>
            <person name="Genaev M.A."/>
            <person name="Blinov A.G."/>
            <person name="Mazur A."/>
            <person name="Boulygina E."/>
            <person name="Tsygankova S."/>
            <person name="Khrameeva E."/>
            <person name="Chekanov N."/>
            <person name="Fan G."/>
            <person name="Xiao A."/>
            <person name="Zhang H."/>
            <person name="Xu X."/>
            <person name="Yang H."/>
            <person name="Solovyev V."/>
            <person name="Lee S.M."/>
            <person name="Liu X."/>
            <person name="Afonnikov D.A."/>
            <person name="Skryabin K.G."/>
        </authorList>
    </citation>
    <scope>NUCLEOTIDE SEQUENCE [LARGE SCALE GENOMIC DNA]</scope>
    <source>
        <strain evidence="8">AK-0245</strain>
        <tissue evidence="8">Whole organism</tissue>
    </source>
</reference>
<dbReference type="InterPro" id="IPR036236">
    <property type="entry name" value="Znf_C2H2_sf"/>
</dbReference>
<protein>
    <recommendedName>
        <fullName evidence="7">C2H2-type domain-containing protein</fullName>
    </recommendedName>
</protein>
<dbReference type="InterPro" id="IPR013087">
    <property type="entry name" value="Znf_C2H2_type"/>
</dbReference>
<proteinExistence type="predicted"/>
<dbReference type="Proteomes" id="UP000308267">
    <property type="component" value="Unassembled WGS sequence"/>
</dbReference>
<feature type="domain" description="C2H2-type" evidence="7">
    <location>
        <begin position="138"/>
        <end position="166"/>
    </location>
</feature>
<evidence type="ECO:0000256" key="2">
    <source>
        <dbReference type="ARBA" id="ARBA00022737"/>
    </source>
</evidence>
<dbReference type="PANTHER" id="PTHR24379:SF121">
    <property type="entry name" value="C2H2-TYPE DOMAIN-CONTAINING PROTEIN"/>
    <property type="match status" value="1"/>
</dbReference>
<feature type="domain" description="C2H2-type" evidence="7">
    <location>
        <begin position="109"/>
        <end position="137"/>
    </location>
</feature>
<dbReference type="Pfam" id="PF13912">
    <property type="entry name" value="zf-C2H2_6"/>
    <property type="match status" value="1"/>
</dbReference>
<feature type="domain" description="C2H2-type" evidence="7">
    <location>
        <begin position="80"/>
        <end position="108"/>
    </location>
</feature>
<dbReference type="OrthoDB" id="6226898at2759"/>
<evidence type="ECO:0000259" key="7">
    <source>
        <dbReference type="PROSITE" id="PS50157"/>
    </source>
</evidence>
<dbReference type="PANTHER" id="PTHR24379">
    <property type="entry name" value="KRAB AND ZINC FINGER DOMAIN-CONTAINING"/>
    <property type="match status" value="1"/>
</dbReference>
<organism evidence="8 9">
    <name type="scientific">Opisthorchis felineus</name>
    <dbReference type="NCBI Taxonomy" id="147828"/>
    <lineage>
        <taxon>Eukaryota</taxon>
        <taxon>Metazoa</taxon>
        <taxon>Spiralia</taxon>
        <taxon>Lophotrochozoa</taxon>
        <taxon>Platyhelminthes</taxon>
        <taxon>Trematoda</taxon>
        <taxon>Digenea</taxon>
        <taxon>Opisthorchiida</taxon>
        <taxon>Opisthorchiata</taxon>
        <taxon>Opisthorchiidae</taxon>
        <taxon>Opisthorchis</taxon>
    </lineage>
</organism>
<dbReference type="EMBL" id="SJOL01009794">
    <property type="protein sequence ID" value="TGZ55756.1"/>
    <property type="molecule type" value="Genomic_DNA"/>
</dbReference>
<feature type="domain" description="C2H2-type" evidence="7">
    <location>
        <begin position="305"/>
        <end position="333"/>
    </location>
</feature>
<evidence type="ECO:0000256" key="4">
    <source>
        <dbReference type="ARBA" id="ARBA00022833"/>
    </source>
</evidence>
<evidence type="ECO:0000313" key="8">
    <source>
        <dbReference type="EMBL" id="TGZ55756.1"/>
    </source>
</evidence>
<feature type="domain" description="C2H2-type" evidence="7">
    <location>
        <begin position="334"/>
        <end position="362"/>
    </location>
</feature>
<keyword evidence="4" id="KW-0862">Zinc</keyword>
<keyword evidence="3 5" id="KW-0863">Zinc-finger</keyword>
<dbReference type="PROSITE" id="PS50157">
    <property type="entry name" value="ZINC_FINGER_C2H2_2"/>
    <property type="match status" value="7"/>
</dbReference>
<dbReference type="Gene3D" id="3.30.160.60">
    <property type="entry name" value="Classic Zinc Finger"/>
    <property type="match status" value="5"/>
</dbReference>
<evidence type="ECO:0000256" key="6">
    <source>
        <dbReference type="SAM" id="MobiDB-lite"/>
    </source>
</evidence>
<evidence type="ECO:0000313" key="9">
    <source>
        <dbReference type="Proteomes" id="UP000308267"/>
    </source>
</evidence>
<dbReference type="STRING" id="147828.A0A4S2L103"/>
<feature type="compositionally biased region" description="Polar residues" evidence="6">
    <location>
        <begin position="65"/>
        <end position="75"/>
    </location>
</feature>
<feature type="compositionally biased region" description="Polar residues" evidence="6">
    <location>
        <begin position="217"/>
        <end position="235"/>
    </location>
</feature>